<dbReference type="EMBL" id="MKZS01000001">
    <property type="protein sequence ID" value="OLT60020.1"/>
    <property type="molecule type" value="Genomic_DNA"/>
</dbReference>
<comment type="caution">
    <text evidence="1">The sequence shown here is derived from an EMBL/GenBank/DDBJ whole genome shotgun (WGS) entry which is preliminary data.</text>
</comment>
<proteinExistence type="predicted"/>
<evidence type="ECO:0000313" key="1">
    <source>
        <dbReference type="EMBL" id="OLT60020.1"/>
    </source>
</evidence>
<keyword evidence="2" id="KW-1185">Reference proteome</keyword>
<reference evidence="1 2" key="1">
    <citation type="submission" date="2016-10" db="EMBL/GenBank/DDBJ databases">
        <title>Comparative genomics uncovers the prolific and rare metabolic potential of the cyanobacterial genus Moorea.</title>
        <authorList>
            <person name="Leao T."/>
            <person name="Castelao G."/>
            <person name="Korobeynikov A."/>
            <person name="Monroe E.A."/>
            <person name="Podell S."/>
            <person name="Glukhov E."/>
            <person name="Allen E."/>
            <person name="Gerwick W.H."/>
            <person name="Gerwick L."/>
        </authorList>
    </citation>
    <scope>NUCLEOTIDE SEQUENCE [LARGE SCALE GENOMIC DNA]</scope>
    <source>
        <strain evidence="1 2">PNG5-198</strain>
    </source>
</reference>
<name>A0A1U7N240_9CYAN</name>
<evidence type="ECO:0000313" key="2">
    <source>
        <dbReference type="Proteomes" id="UP000186657"/>
    </source>
</evidence>
<dbReference type="AlphaFoldDB" id="A0A1U7N240"/>
<protein>
    <submittedName>
        <fullName evidence="1">Uncharacterized protein</fullName>
    </submittedName>
</protein>
<sequence>MQQEKGISAGQILEVSHSGEKTFQVQILVKQILVKRILEERVRFVSYKLYPIRVWGISCLVH</sequence>
<accession>A0A1U7N240</accession>
<organism evidence="1 2">
    <name type="scientific">Moorena bouillonii PNG</name>
    <dbReference type="NCBI Taxonomy" id="568701"/>
    <lineage>
        <taxon>Bacteria</taxon>
        <taxon>Bacillati</taxon>
        <taxon>Cyanobacteriota</taxon>
        <taxon>Cyanophyceae</taxon>
        <taxon>Coleofasciculales</taxon>
        <taxon>Coleofasciculaceae</taxon>
        <taxon>Moorena</taxon>
    </lineage>
</organism>
<gene>
    <name evidence="1" type="ORF">BJP37_14285</name>
</gene>
<dbReference type="Proteomes" id="UP000186657">
    <property type="component" value="Unassembled WGS sequence"/>
</dbReference>